<evidence type="ECO:0000313" key="4">
    <source>
        <dbReference type="Proteomes" id="UP000189674"/>
    </source>
</evidence>
<dbReference type="InterPro" id="IPR000383">
    <property type="entry name" value="Xaa-Pro-like_dom"/>
</dbReference>
<dbReference type="KEGG" id="alus:STSP2_01269"/>
<organism evidence="3 4">
    <name type="scientific">Anaerohalosphaera lusitana</name>
    <dbReference type="NCBI Taxonomy" id="1936003"/>
    <lineage>
        <taxon>Bacteria</taxon>
        <taxon>Pseudomonadati</taxon>
        <taxon>Planctomycetota</taxon>
        <taxon>Phycisphaerae</taxon>
        <taxon>Sedimentisphaerales</taxon>
        <taxon>Anaerohalosphaeraceae</taxon>
        <taxon>Anaerohalosphaera</taxon>
    </lineage>
</organism>
<dbReference type="RefSeq" id="WP_169853028.1">
    <property type="nucleotide sequence ID" value="NZ_CP019791.1"/>
</dbReference>
<dbReference type="Proteomes" id="UP000189674">
    <property type="component" value="Chromosome"/>
</dbReference>
<evidence type="ECO:0000259" key="1">
    <source>
        <dbReference type="Pfam" id="PF02129"/>
    </source>
</evidence>
<feature type="domain" description="Serine aminopeptidase S33" evidence="2">
    <location>
        <begin position="51"/>
        <end position="148"/>
    </location>
</feature>
<dbReference type="PANTHER" id="PTHR12277">
    <property type="entry name" value="ALPHA/BETA HYDROLASE DOMAIN-CONTAINING PROTEIN"/>
    <property type="match status" value="1"/>
</dbReference>
<accession>A0A1U9NK52</accession>
<feature type="domain" description="Xaa-Pro dipeptidyl-peptidase-like" evidence="1">
    <location>
        <begin position="164"/>
        <end position="222"/>
    </location>
</feature>
<gene>
    <name evidence="3" type="ORF">STSP2_01269</name>
</gene>
<sequence>MAGCFSDRMIFIPPPSSYTDSDQVIKIPVGEHESKSDNENISAFHLPNGKAEYTILYSHGNAEDIGHNDYLLARFRDHGYSVFAYDYRGYGTSEGKPSTKHAYEDADAAFKYLTGELGTDPGKVIVYGRSVGAGLATYLAEKHDVGALVIQSGFVTAFRVITHYPILPFDKFKNIDRIKNINCPVFITHGQKDKIVKPWHGKKLYEAANDPKLKLWVPNTGHNEDLIHIAGERFWDKMDELEKAINQNQSD</sequence>
<evidence type="ECO:0000313" key="3">
    <source>
        <dbReference type="EMBL" id="AQT68114.1"/>
    </source>
</evidence>
<evidence type="ECO:0000259" key="2">
    <source>
        <dbReference type="Pfam" id="PF12146"/>
    </source>
</evidence>
<protein>
    <submittedName>
        <fullName evidence="3">Esterase/lipase</fullName>
    </submittedName>
</protein>
<dbReference type="Pfam" id="PF12146">
    <property type="entry name" value="Hydrolase_4"/>
    <property type="match status" value="1"/>
</dbReference>
<name>A0A1U9NK52_9BACT</name>
<proteinExistence type="predicted"/>
<dbReference type="InterPro" id="IPR022742">
    <property type="entry name" value="Hydrolase_4"/>
</dbReference>
<dbReference type="Gene3D" id="3.40.50.1820">
    <property type="entry name" value="alpha/beta hydrolase"/>
    <property type="match status" value="1"/>
</dbReference>
<dbReference type="STRING" id="1936003.STSP2_01269"/>
<reference evidence="4" key="1">
    <citation type="submission" date="2017-02" db="EMBL/GenBank/DDBJ databases">
        <title>Comparative genomics and description of representatives of a novel lineage of planctomycetes thriving in anoxic sediments.</title>
        <authorList>
            <person name="Spring S."/>
            <person name="Bunk B."/>
            <person name="Sproer C."/>
        </authorList>
    </citation>
    <scope>NUCLEOTIDE SEQUENCE [LARGE SCALE GENOMIC DNA]</scope>
    <source>
        <strain evidence="4">ST-NAGAB-D1</strain>
    </source>
</reference>
<dbReference type="AlphaFoldDB" id="A0A1U9NK52"/>
<dbReference type="EMBL" id="CP019791">
    <property type="protein sequence ID" value="AQT68114.1"/>
    <property type="molecule type" value="Genomic_DNA"/>
</dbReference>
<dbReference type="PANTHER" id="PTHR12277:SF81">
    <property type="entry name" value="PROTEIN ABHD13"/>
    <property type="match status" value="1"/>
</dbReference>
<dbReference type="SUPFAM" id="SSF53474">
    <property type="entry name" value="alpha/beta-Hydrolases"/>
    <property type="match status" value="1"/>
</dbReference>
<dbReference type="InterPro" id="IPR029058">
    <property type="entry name" value="AB_hydrolase_fold"/>
</dbReference>
<dbReference type="GO" id="GO:0016787">
    <property type="term" value="F:hydrolase activity"/>
    <property type="evidence" value="ECO:0007669"/>
    <property type="project" value="InterPro"/>
</dbReference>
<dbReference type="Pfam" id="PF02129">
    <property type="entry name" value="Peptidase_S15"/>
    <property type="match status" value="1"/>
</dbReference>
<keyword evidence="4" id="KW-1185">Reference proteome</keyword>